<dbReference type="Proteomes" id="UP001301769">
    <property type="component" value="Unassembled WGS sequence"/>
</dbReference>
<dbReference type="SUPFAM" id="SSF48056">
    <property type="entry name" value="Di-copper centre-containing domain"/>
    <property type="match status" value="1"/>
</dbReference>
<dbReference type="GO" id="GO:0016020">
    <property type="term" value="C:membrane"/>
    <property type="evidence" value="ECO:0007669"/>
    <property type="project" value="UniProtKB-SubCell"/>
</dbReference>
<feature type="domain" description="Tyrosinase copper-binding" evidence="7">
    <location>
        <begin position="343"/>
        <end position="386"/>
    </location>
</feature>
<dbReference type="EMBL" id="MU858102">
    <property type="protein sequence ID" value="KAK4213876.1"/>
    <property type="molecule type" value="Genomic_DNA"/>
</dbReference>
<gene>
    <name evidence="9" type="ORF">QBC37DRAFT_373543</name>
</gene>
<evidence type="ECO:0000313" key="10">
    <source>
        <dbReference type="Proteomes" id="UP001301769"/>
    </source>
</evidence>
<evidence type="ECO:0000256" key="2">
    <source>
        <dbReference type="ARBA" id="ARBA00022692"/>
    </source>
</evidence>
<evidence type="ECO:0000256" key="6">
    <source>
        <dbReference type="SAM" id="Phobius"/>
    </source>
</evidence>
<reference evidence="9" key="1">
    <citation type="journal article" date="2023" name="Mol. Phylogenet. Evol.">
        <title>Genome-scale phylogeny and comparative genomics of the fungal order Sordariales.</title>
        <authorList>
            <person name="Hensen N."/>
            <person name="Bonometti L."/>
            <person name="Westerberg I."/>
            <person name="Brannstrom I.O."/>
            <person name="Guillou S."/>
            <person name="Cros-Aarteil S."/>
            <person name="Calhoun S."/>
            <person name="Haridas S."/>
            <person name="Kuo A."/>
            <person name="Mondo S."/>
            <person name="Pangilinan J."/>
            <person name="Riley R."/>
            <person name="LaButti K."/>
            <person name="Andreopoulos B."/>
            <person name="Lipzen A."/>
            <person name="Chen C."/>
            <person name="Yan M."/>
            <person name="Daum C."/>
            <person name="Ng V."/>
            <person name="Clum A."/>
            <person name="Steindorff A."/>
            <person name="Ohm R.A."/>
            <person name="Martin F."/>
            <person name="Silar P."/>
            <person name="Natvig D.O."/>
            <person name="Lalanne C."/>
            <person name="Gautier V."/>
            <person name="Ament-Velasquez S.L."/>
            <person name="Kruys A."/>
            <person name="Hutchinson M.I."/>
            <person name="Powell A.J."/>
            <person name="Barry K."/>
            <person name="Miller A.N."/>
            <person name="Grigoriev I.V."/>
            <person name="Debuchy R."/>
            <person name="Gladieux P."/>
            <person name="Hiltunen Thoren M."/>
            <person name="Johannesson H."/>
        </authorList>
    </citation>
    <scope>NUCLEOTIDE SEQUENCE</scope>
    <source>
        <strain evidence="9">PSN293</strain>
    </source>
</reference>
<keyword evidence="2 6" id="KW-0812">Transmembrane</keyword>
<dbReference type="Pfam" id="PF00264">
    <property type="entry name" value="Tyrosinase"/>
    <property type="match status" value="1"/>
</dbReference>
<dbReference type="PANTHER" id="PTHR33048">
    <property type="entry name" value="PTH11-LIKE INTEGRAL MEMBRANE PROTEIN (AFU_ORTHOLOGUE AFUA_5G11245)"/>
    <property type="match status" value="1"/>
</dbReference>
<evidence type="ECO:0000256" key="1">
    <source>
        <dbReference type="ARBA" id="ARBA00004141"/>
    </source>
</evidence>
<dbReference type="InterPro" id="IPR052337">
    <property type="entry name" value="SAT4-like"/>
</dbReference>
<dbReference type="InterPro" id="IPR008922">
    <property type="entry name" value="Di-copper_centre_dom_sf"/>
</dbReference>
<proteinExistence type="inferred from homology"/>
<accession>A0AAN7B5T9</accession>
<dbReference type="Pfam" id="PF20684">
    <property type="entry name" value="Fung_rhodopsin"/>
    <property type="match status" value="1"/>
</dbReference>
<name>A0AAN7B5T9_9PEZI</name>
<evidence type="ECO:0000256" key="5">
    <source>
        <dbReference type="ARBA" id="ARBA00038359"/>
    </source>
</evidence>
<comment type="caution">
    <text evidence="9">The sequence shown here is derived from an EMBL/GenBank/DDBJ whole genome shotgun (WGS) entry which is preliminary data.</text>
</comment>
<comment type="subcellular location">
    <subcellularLocation>
        <location evidence="1">Membrane</location>
        <topology evidence="1">Multi-pass membrane protein</topology>
    </subcellularLocation>
</comment>
<dbReference type="Gene3D" id="1.10.1280.10">
    <property type="entry name" value="Di-copper center containing domain from catechol oxidase"/>
    <property type="match status" value="1"/>
</dbReference>
<keyword evidence="10" id="KW-1185">Reference proteome</keyword>
<comment type="similarity">
    <text evidence="5">Belongs to the SAT4 family.</text>
</comment>
<feature type="transmembrane region" description="Helical" evidence="6">
    <location>
        <begin position="223"/>
        <end position="243"/>
    </location>
</feature>
<feature type="transmembrane region" description="Helical" evidence="6">
    <location>
        <begin position="48"/>
        <end position="69"/>
    </location>
</feature>
<dbReference type="InterPro" id="IPR002227">
    <property type="entry name" value="Tyrosinase_Cu-bd"/>
</dbReference>
<reference evidence="9" key="2">
    <citation type="submission" date="2023-05" db="EMBL/GenBank/DDBJ databases">
        <authorList>
            <consortium name="Lawrence Berkeley National Laboratory"/>
            <person name="Steindorff A."/>
            <person name="Hensen N."/>
            <person name="Bonometti L."/>
            <person name="Westerberg I."/>
            <person name="Brannstrom I.O."/>
            <person name="Guillou S."/>
            <person name="Cros-Aarteil S."/>
            <person name="Calhoun S."/>
            <person name="Haridas S."/>
            <person name="Kuo A."/>
            <person name="Mondo S."/>
            <person name="Pangilinan J."/>
            <person name="Riley R."/>
            <person name="Labutti K."/>
            <person name="Andreopoulos B."/>
            <person name="Lipzen A."/>
            <person name="Chen C."/>
            <person name="Yanf M."/>
            <person name="Daum C."/>
            <person name="Ng V."/>
            <person name="Clum A."/>
            <person name="Ohm R."/>
            <person name="Martin F."/>
            <person name="Silar P."/>
            <person name="Natvig D."/>
            <person name="Lalanne C."/>
            <person name="Gautier V."/>
            <person name="Ament-Velasquez S.L."/>
            <person name="Kruys A."/>
            <person name="Hutchinson M.I."/>
            <person name="Powell A.J."/>
            <person name="Barry K."/>
            <person name="Miller A.N."/>
            <person name="Grigoriev I.V."/>
            <person name="Debuchy R."/>
            <person name="Gladieux P."/>
            <person name="Thoren M.H."/>
            <person name="Johannesson H."/>
        </authorList>
    </citation>
    <scope>NUCLEOTIDE SEQUENCE</scope>
    <source>
        <strain evidence="9">PSN293</strain>
    </source>
</reference>
<organism evidence="9 10">
    <name type="scientific">Rhypophila decipiens</name>
    <dbReference type="NCBI Taxonomy" id="261697"/>
    <lineage>
        <taxon>Eukaryota</taxon>
        <taxon>Fungi</taxon>
        <taxon>Dikarya</taxon>
        <taxon>Ascomycota</taxon>
        <taxon>Pezizomycotina</taxon>
        <taxon>Sordariomycetes</taxon>
        <taxon>Sordariomycetidae</taxon>
        <taxon>Sordariales</taxon>
        <taxon>Naviculisporaceae</taxon>
        <taxon>Rhypophila</taxon>
    </lineage>
</organism>
<evidence type="ECO:0000259" key="7">
    <source>
        <dbReference type="Pfam" id="PF00264"/>
    </source>
</evidence>
<keyword evidence="3 6" id="KW-1133">Transmembrane helix</keyword>
<dbReference type="GO" id="GO:0016491">
    <property type="term" value="F:oxidoreductase activity"/>
    <property type="evidence" value="ECO:0007669"/>
    <property type="project" value="InterPro"/>
</dbReference>
<feature type="transmembrane region" description="Helical" evidence="6">
    <location>
        <begin position="104"/>
        <end position="128"/>
    </location>
</feature>
<evidence type="ECO:0000259" key="8">
    <source>
        <dbReference type="Pfam" id="PF20684"/>
    </source>
</evidence>
<evidence type="ECO:0000256" key="3">
    <source>
        <dbReference type="ARBA" id="ARBA00022989"/>
    </source>
</evidence>
<sequence>MTSPDQAYFQTPSHVVAAGVVLSVVDLVAVGLRFLARTRQKQRFGLDDYLMALATILTVAIGILLVYGVSQRTFGYPLRIPANFTGSPLDFSSDQIALTTKIQYSYAIILPLALGCIKMSIVLFYMRIFCVTTDSKTHTLLVLLGVLTGLWTITFFFSTIFQCGLNMWALWSTANNFGKYCPNTMTKAVVQCISDLIVDVMLAVFPIPLVWRLNLSTSNKITATAVFSLGAVAIVASLLRLIMETKLMVQGLDPSADEILVITEFMYWGMVECGTGIFAGSLPVIQSLFRNMPWASRLIHTTRTTASSWLSGSRWHGTGSTIGHPADLLEDASKGQHPAKTSTGSISDHYHHISGDPGSDFYFSSLEPGFYLHHGNIDRLHFIWQNLDWKKRQTIAGTGTMYNSPPSATSKLTDNMGFEPLNRNITIGAAMDTVGGSPLCYVYEPW</sequence>
<feature type="transmembrane region" description="Helical" evidence="6">
    <location>
        <begin position="15"/>
        <end position="36"/>
    </location>
</feature>
<evidence type="ECO:0000313" key="9">
    <source>
        <dbReference type="EMBL" id="KAK4213876.1"/>
    </source>
</evidence>
<feature type="domain" description="Rhodopsin" evidence="8">
    <location>
        <begin position="32"/>
        <end position="290"/>
    </location>
</feature>
<dbReference type="InterPro" id="IPR049326">
    <property type="entry name" value="Rhodopsin_dom_fungi"/>
</dbReference>
<keyword evidence="4 6" id="KW-0472">Membrane</keyword>
<feature type="transmembrane region" description="Helical" evidence="6">
    <location>
        <begin position="140"/>
        <end position="168"/>
    </location>
</feature>
<dbReference type="PANTHER" id="PTHR33048:SF157">
    <property type="entry name" value="INTEGRAL MEMBRANE PROTEIN"/>
    <property type="match status" value="1"/>
</dbReference>
<evidence type="ECO:0000256" key="4">
    <source>
        <dbReference type="ARBA" id="ARBA00023136"/>
    </source>
</evidence>
<evidence type="ECO:0008006" key="11">
    <source>
        <dbReference type="Google" id="ProtNLM"/>
    </source>
</evidence>
<protein>
    <recommendedName>
        <fullName evidence="11">Tyrosinase copper-binding domain-containing protein</fullName>
    </recommendedName>
</protein>
<dbReference type="AlphaFoldDB" id="A0AAN7B5T9"/>